<evidence type="ECO:0000256" key="5">
    <source>
        <dbReference type="SAM" id="MobiDB-lite"/>
    </source>
</evidence>
<keyword evidence="2 4" id="KW-0863">Zinc-finger</keyword>
<evidence type="ECO:0000256" key="3">
    <source>
        <dbReference type="ARBA" id="ARBA00022833"/>
    </source>
</evidence>
<evidence type="ECO:0000256" key="1">
    <source>
        <dbReference type="ARBA" id="ARBA00022723"/>
    </source>
</evidence>
<evidence type="ECO:0000313" key="7">
    <source>
        <dbReference type="EMBL" id="KAJ5496950.1"/>
    </source>
</evidence>
<feature type="region of interest" description="Disordered" evidence="5">
    <location>
        <begin position="160"/>
        <end position="231"/>
    </location>
</feature>
<gene>
    <name evidence="7" type="ORF">N7463_008937</name>
</gene>
<keyword evidence="3 4" id="KW-0862">Zinc</keyword>
<reference evidence="7" key="2">
    <citation type="journal article" date="2023" name="IMA Fungus">
        <title>Comparative genomic study of the Penicillium genus elucidates a diverse pangenome and 15 lateral gene transfer events.</title>
        <authorList>
            <person name="Petersen C."/>
            <person name="Sorensen T."/>
            <person name="Nielsen M.R."/>
            <person name="Sondergaard T.E."/>
            <person name="Sorensen J.L."/>
            <person name="Fitzpatrick D.A."/>
            <person name="Frisvad J.C."/>
            <person name="Nielsen K.L."/>
        </authorList>
    </citation>
    <scope>NUCLEOTIDE SEQUENCE</scope>
    <source>
        <strain evidence="7">IBT 29495</strain>
    </source>
</reference>
<feature type="zinc finger region" description="C3H1-type" evidence="4">
    <location>
        <begin position="431"/>
        <end position="459"/>
    </location>
</feature>
<feature type="compositionally biased region" description="Basic and acidic residues" evidence="5">
    <location>
        <begin position="165"/>
        <end position="209"/>
    </location>
</feature>
<dbReference type="EMBL" id="JAPWDS010000005">
    <property type="protein sequence ID" value="KAJ5496950.1"/>
    <property type="molecule type" value="Genomic_DNA"/>
</dbReference>
<feature type="compositionally biased region" description="Acidic residues" evidence="5">
    <location>
        <begin position="108"/>
        <end position="119"/>
    </location>
</feature>
<dbReference type="Gene3D" id="4.10.1000.10">
    <property type="entry name" value="Zinc finger, CCCH-type"/>
    <property type="match status" value="1"/>
</dbReference>
<dbReference type="InterPro" id="IPR019496">
    <property type="entry name" value="NUFIP1_cons_dom"/>
</dbReference>
<dbReference type="InterPro" id="IPR039136">
    <property type="entry name" value="NUFIP1-like"/>
</dbReference>
<feature type="compositionally biased region" description="Polar residues" evidence="5">
    <location>
        <begin position="354"/>
        <end position="366"/>
    </location>
</feature>
<accession>A0A9W9XQN7</accession>
<feature type="domain" description="C3H1-type" evidence="6">
    <location>
        <begin position="431"/>
        <end position="459"/>
    </location>
</feature>
<feature type="compositionally biased region" description="Acidic residues" evidence="5">
    <location>
        <begin position="401"/>
        <end position="411"/>
    </location>
</feature>
<dbReference type="SMART" id="SM00356">
    <property type="entry name" value="ZnF_C3H1"/>
    <property type="match status" value="1"/>
</dbReference>
<dbReference type="GO" id="GO:0003723">
    <property type="term" value="F:RNA binding"/>
    <property type="evidence" value="ECO:0007669"/>
    <property type="project" value="InterPro"/>
</dbReference>
<dbReference type="GO" id="GO:0008270">
    <property type="term" value="F:zinc ion binding"/>
    <property type="evidence" value="ECO:0007669"/>
    <property type="project" value="UniProtKB-KW"/>
</dbReference>
<dbReference type="Proteomes" id="UP001149954">
    <property type="component" value="Unassembled WGS sequence"/>
</dbReference>
<feature type="region of interest" description="Disordered" evidence="5">
    <location>
        <begin position="1"/>
        <end position="144"/>
    </location>
</feature>
<feature type="compositionally biased region" description="Basic and acidic residues" evidence="5">
    <location>
        <begin position="447"/>
        <end position="480"/>
    </location>
</feature>
<evidence type="ECO:0000256" key="4">
    <source>
        <dbReference type="PROSITE-ProRule" id="PRU00723"/>
    </source>
</evidence>
<dbReference type="OrthoDB" id="273070at2759"/>
<dbReference type="AlphaFoldDB" id="A0A9W9XQN7"/>
<feature type="compositionally biased region" description="Basic and acidic residues" evidence="5">
    <location>
        <begin position="367"/>
        <end position="389"/>
    </location>
</feature>
<dbReference type="PROSITE" id="PS50103">
    <property type="entry name" value="ZF_C3H1"/>
    <property type="match status" value="1"/>
</dbReference>
<reference evidence="7" key="1">
    <citation type="submission" date="2022-12" db="EMBL/GenBank/DDBJ databases">
        <authorList>
            <person name="Petersen C."/>
        </authorList>
    </citation>
    <scope>NUCLEOTIDE SEQUENCE</scope>
    <source>
        <strain evidence="7">IBT 29495</strain>
    </source>
</reference>
<dbReference type="SUPFAM" id="SSF90229">
    <property type="entry name" value="CCCH zinc finger"/>
    <property type="match status" value="1"/>
</dbReference>
<comment type="caution">
    <text evidence="7">The sequence shown here is derived from an EMBL/GenBank/DDBJ whole genome shotgun (WGS) entry which is preliminary data.</text>
</comment>
<dbReference type="InterPro" id="IPR036855">
    <property type="entry name" value="Znf_CCCH_sf"/>
</dbReference>
<dbReference type="Pfam" id="PF10453">
    <property type="entry name" value="NUFIP1"/>
    <property type="match status" value="1"/>
</dbReference>
<keyword evidence="8" id="KW-1185">Reference proteome</keyword>
<protein>
    <recommendedName>
        <fullName evidence="6">C3H1-type domain-containing protein</fullName>
    </recommendedName>
</protein>
<dbReference type="Pfam" id="PF00642">
    <property type="entry name" value="zf-CCCH"/>
    <property type="match status" value="1"/>
</dbReference>
<dbReference type="InterPro" id="IPR000571">
    <property type="entry name" value="Znf_CCCH"/>
</dbReference>
<feature type="compositionally biased region" description="Low complexity" evidence="5">
    <location>
        <begin position="55"/>
        <end position="66"/>
    </location>
</feature>
<dbReference type="GO" id="GO:0005634">
    <property type="term" value="C:nucleus"/>
    <property type="evidence" value="ECO:0007669"/>
    <property type="project" value="TreeGrafter"/>
</dbReference>
<evidence type="ECO:0000259" key="6">
    <source>
        <dbReference type="PROSITE" id="PS50103"/>
    </source>
</evidence>
<evidence type="ECO:0000313" key="8">
    <source>
        <dbReference type="Proteomes" id="UP001149954"/>
    </source>
</evidence>
<dbReference type="PANTHER" id="PTHR13309:SF0">
    <property type="entry name" value="FMR1-INTERACTING PROTEIN NUFIP1"/>
    <property type="match status" value="1"/>
</dbReference>
<sequence>MSWRNDMPGTAPYMGAQSGQARGPRPPHVHGNQGPKPKHTQKRDHSSAFNKPQSTAPRTPAAPAVPSFGNPLPSKPPPAADSTANRKAKKRKRKHNQLGLTPQTEDHESSEEDADEDEESKLAHGGSDAAPLQVSYKGKTSTLQTQSDIAAWIAERRKKFPTQARVEEKKKSMEEAKAAREAARQQKQKEQQEKRKEHIQKQKEHKADPAADATTNAQRREKIRRNLEREEKRIQKAMAETEAARLRMEALQKEALSLNADLSQDEDTGITTVHQHPTPDPVIKTEPANAVPEPAIKTEPEIAVPEPAINTEPEIAVSEATIMTEAQGPIPELAQSTDPASLATEAQGDPRSLPESTNIEQSINTEHPTEHPTDHGLDGMEIASDHEASDWTSSGASGSDSDSDSDSDDSAPDQATSRRTAPDRVPPPPREGKKTVCRYFARNGHCNRGDQCKFLHENDPERTSKTKAKPTEKKEKETKRKGLYQALLDRQTQDDDRRAMEVIVWLGQNDMLAD</sequence>
<evidence type="ECO:0000256" key="2">
    <source>
        <dbReference type="ARBA" id="ARBA00022771"/>
    </source>
</evidence>
<dbReference type="GO" id="GO:0000492">
    <property type="term" value="P:box C/D snoRNP assembly"/>
    <property type="evidence" value="ECO:0007669"/>
    <property type="project" value="TreeGrafter"/>
</dbReference>
<keyword evidence="1 4" id="KW-0479">Metal-binding</keyword>
<feature type="compositionally biased region" description="Low complexity" evidence="5">
    <location>
        <begin position="390"/>
        <end position="400"/>
    </location>
</feature>
<feature type="compositionally biased region" description="Basic residues" evidence="5">
    <location>
        <begin position="86"/>
        <end position="96"/>
    </location>
</feature>
<name>A0A9W9XQN7_9EURO</name>
<feature type="region of interest" description="Disordered" evidence="5">
    <location>
        <begin position="322"/>
        <end position="494"/>
    </location>
</feature>
<proteinExistence type="predicted"/>
<dbReference type="PANTHER" id="PTHR13309">
    <property type="entry name" value="NUCLEAR FRAGILE X MENTAL RETARDATION PROTEIN INTERACTING PROTEIN 1"/>
    <property type="match status" value="1"/>
</dbReference>
<organism evidence="7 8">
    <name type="scientific">Penicillium fimorum</name>
    <dbReference type="NCBI Taxonomy" id="1882269"/>
    <lineage>
        <taxon>Eukaryota</taxon>
        <taxon>Fungi</taxon>
        <taxon>Dikarya</taxon>
        <taxon>Ascomycota</taxon>
        <taxon>Pezizomycotina</taxon>
        <taxon>Eurotiomycetes</taxon>
        <taxon>Eurotiomycetidae</taxon>
        <taxon>Eurotiales</taxon>
        <taxon>Aspergillaceae</taxon>
        <taxon>Penicillium</taxon>
    </lineage>
</organism>
<feature type="compositionally biased region" description="Basic and acidic residues" evidence="5">
    <location>
        <begin position="218"/>
        <end position="231"/>
    </location>
</feature>